<dbReference type="InterPro" id="IPR036162">
    <property type="entry name" value="Resolvase-like_N_sf"/>
</dbReference>
<organism evidence="3 4">
    <name type="scientific">Clostridium frigoriphilum</name>
    <dbReference type="NCBI Taxonomy" id="443253"/>
    <lineage>
        <taxon>Bacteria</taxon>
        <taxon>Bacillati</taxon>
        <taxon>Bacillota</taxon>
        <taxon>Clostridia</taxon>
        <taxon>Eubacteriales</taxon>
        <taxon>Clostridiaceae</taxon>
        <taxon>Clostridium</taxon>
    </lineage>
</organism>
<dbReference type="Proteomes" id="UP001498469">
    <property type="component" value="Unassembled WGS sequence"/>
</dbReference>
<protein>
    <submittedName>
        <fullName evidence="3">Recombinase family protein</fullName>
    </submittedName>
</protein>
<comment type="caution">
    <text evidence="3">The sequence shown here is derived from an EMBL/GenBank/DDBJ whole genome shotgun (WGS) entry which is preliminary data.</text>
</comment>
<dbReference type="PANTHER" id="PTHR30461:SF23">
    <property type="entry name" value="DNA RECOMBINASE-RELATED"/>
    <property type="match status" value="1"/>
</dbReference>
<dbReference type="Pfam" id="PF07508">
    <property type="entry name" value="Recombinase"/>
    <property type="match status" value="1"/>
</dbReference>
<dbReference type="EMBL" id="JAZHFS010000013">
    <property type="protein sequence ID" value="MEF2113525.1"/>
    <property type="molecule type" value="Genomic_DNA"/>
</dbReference>
<dbReference type="InterPro" id="IPR006119">
    <property type="entry name" value="Resolv_N"/>
</dbReference>
<dbReference type="InterPro" id="IPR011109">
    <property type="entry name" value="DNA_bind_recombinase_dom"/>
</dbReference>
<feature type="domain" description="Resolvase/invertase-type recombinase catalytic" evidence="1">
    <location>
        <begin position="1"/>
        <end position="120"/>
    </location>
</feature>
<accession>A0ABU7USY9</accession>
<evidence type="ECO:0000259" key="2">
    <source>
        <dbReference type="PROSITE" id="PS51737"/>
    </source>
</evidence>
<gene>
    <name evidence="3" type="ORF">SJI18_14560</name>
</gene>
<dbReference type="InterPro" id="IPR050639">
    <property type="entry name" value="SSR_resolvase"/>
</dbReference>
<dbReference type="PANTHER" id="PTHR30461">
    <property type="entry name" value="DNA-INVERTASE FROM LAMBDOID PROPHAGE"/>
    <property type="match status" value="1"/>
</dbReference>
<evidence type="ECO:0000313" key="3">
    <source>
        <dbReference type="EMBL" id="MEF2113525.1"/>
    </source>
</evidence>
<dbReference type="PROSITE" id="PS51736">
    <property type="entry name" value="RECOMBINASES_3"/>
    <property type="match status" value="1"/>
</dbReference>
<name>A0ABU7USY9_9CLOT</name>
<dbReference type="CDD" id="cd00338">
    <property type="entry name" value="Ser_Recombinase"/>
    <property type="match status" value="1"/>
</dbReference>
<dbReference type="SMART" id="SM00857">
    <property type="entry name" value="Resolvase"/>
    <property type="match status" value="1"/>
</dbReference>
<sequence length="282" mass="32660">MVKRHLDWELVDVYADIKSGKNTEGRVEFQRMLSDCYDHKIDLIITKSVSRFGRNTVDTLAVINKLRSLLVDVYFEVKNISISETSKTFLLSILNAVAQADSESRSQNIRWGIQRGFETGNSKFYNRKCYGYINAYDGNIVIDEDQSKVVQKIYELYLSGYSILAIIRYLKEECINSPTGKDHWAKRTIDTMLSNEKYTGNVVVGKTYGLEYPSTNSKINKGEFQKYLSMDRHPPIISQELFDKVQLKKIRRSNIQVVEDTVIRRTTHYSMKRSTITETNNE</sequence>
<dbReference type="Gene3D" id="3.40.50.1390">
    <property type="entry name" value="Resolvase, N-terminal catalytic domain"/>
    <property type="match status" value="1"/>
</dbReference>
<dbReference type="Gene3D" id="3.90.1750.20">
    <property type="entry name" value="Putative Large Serine Recombinase, Chain B, Domain 2"/>
    <property type="match status" value="1"/>
</dbReference>
<dbReference type="Pfam" id="PF00239">
    <property type="entry name" value="Resolvase"/>
    <property type="match status" value="1"/>
</dbReference>
<dbReference type="SUPFAM" id="SSF53041">
    <property type="entry name" value="Resolvase-like"/>
    <property type="match status" value="1"/>
</dbReference>
<dbReference type="RefSeq" id="WP_253201795.1">
    <property type="nucleotide sequence ID" value="NZ_JAZHFS010000013.1"/>
</dbReference>
<dbReference type="PROSITE" id="PS51737">
    <property type="entry name" value="RECOMBINASE_DNA_BIND"/>
    <property type="match status" value="1"/>
</dbReference>
<reference evidence="3 4" key="1">
    <citation type="submission" date="2023-11" db="EMBL/GenBank/DDBJ databases">
        <title>Draft genome sequence of a psychrophilic Clostridium strain from permafrost water brine.</title>
        <authorList>
            <person name="Shcherbakova V.A."/>
            <person name="Trubitsyn V.E."/>
            <person name="Zakharyuk A.G."/>
        </authorList>
    </citation>
    <scope>NUCLEOTIDE SEQUENCE [LARGE SCALE GENOMIC DNA]</scope>
    <source>
        <strain evidence="3 4">14F</strain>
    </source>
</reference>
<evidence type="ECO:0000259" key="1">
    <source>
        <dbReference type="PROSITE" id="PS51736"/>
    </source>
</evidence>
<dbReference type="InterPro" id="IPR038109">
    <property type="entry name" value="DNA_bind_recomb_sf"/>
</dbReference>
<feature type="domain" description="Recombinase" evidence="2">
    <location>
        <begin position="129"/>
        <end position="256"/>
    </location>
</feature>
<proteinExistence type="predicted"/>
<evidence type="ECO:0000313" key="4">
    <source>
        <dbReference type="Proteomes" id="UP001498469"/>
    </source>
</evidence>
<keyword evidence="4" id="KW-1185">Reference proteome</keyword>